<dbReference type="EMBL" id="JACRDE010000607">
    <property type="protein sequence ID" value="MBI5252437.1"/>
    <property type="molecule type" value="Genomic_DNA"/>
</dbReference>
<proteinExistence type="predicted"/>
<organism evidence="1 2">
    <name type="scientific">Desulfomonile tiedjei</name>
    <dbReference type="NCBI Taxonomy" id="2358"/>
    <lineage>
        <taxon>Bacteria</taxon>
        <taxon>Pseudomonadati</taxon>
        <taxon>Thermodesulfobacteriota</taxon>
        <taxon>Desulfomonilia</taxon>
        <taxon>Desulfomonilales</taxon>
        <taxon>Desulfomonilaceae</taxon>
        <taxon>Desulfomonile</taxon>
    </lineage>
</organism>
<comment type="caution">
    <text evidence="1">The sequence shown here is derived from an EMBL/GenBank/DDBJ whole genome shotgun (WGS) entry which is preliminary data.</text>
</comment>
<dbReference type="AlphaFoldDB" id="A0A9D6V6E7"/>
<reference evidence="1" key="1">
    <citation type="submission" date="2020-07" db="EMBL/GenBank/DDBJ databases">
        <title>Huge and variable diversity of episymbiotic CPR bacteria and DPANN archaea in groundwater ecosystems.</title>
        <authorList>
            <person name="He C.Y."/>
            <person name="Keren R."/>
            <person name="Whittaker M."/>
            <person name="Farag I.F."/>
            <person name="Doudna J."/>
            <person name="Cate J.H.D."/>
            <person name="Banfield J.F."/>
        </authorList>
    </citation>
    <scope>NUCLEOTIDE SEQUENCE</scope>
    <source>
        <strain evidence="1">NC_groundwater_1664_Pr3_B-0.1um_52_9</strain>
    </source>
</reference>
<name>A0A9D6V6E7_9BACT</name>
<evidence type="ECO:0000313" key="2">
    <source>
        <dbReference type="Proteomes" id="UP000807825"/>
    </source>
</evidence>
<protein>
    <submittedName>
        <fullName evidence="1">Uncharacterized protein</fullName>
    </submittedName>
</protein>
<sequence>MDAIQYYNELLYRMEELFYHELSDCASWKTEYVGIDFIQSKEIKGTTEDEIVSACIGEILGAGLADHVSYSIGGKGILLRLRIGGCRHLPKEIMLRKSGIKPYNCPITNMILDQLIEKLDYTTTYLADLDVDERNGECSVMAAIYATPDSVGVVSDWSKE</sequence>
<accession>A0A9D6V6E7</accession>
<evidence type="ECO:0000313" key="1">
    <source>
        <dbReference type="EMBL" id="MBI5252437.1"/>
    </source>
</evidence>
<dbReference type="Proteomes" id="UP000807825">
    <property type="component" value="Unassembled WGS sequence"/>
</dbReference>
<gene>
    <name evidence="1" type="ORF">HY912_23330</name>
</gene>